<dbReference type="EMBL" id="MN740758">
    <property type="protein sequence ID" value="QHS81426.1"/>
    <property type="molecule type" value="Genomic_DNA"/>
</dbReference>
<dbReference type="AlphaFoldDB" id="A0A6C0AP94"/>
<reference evidence="1" key="1">
    <citation type="journal article" date="2020" name="Nature">
        <title>Giant virus diversity and host interactions through global metagenomics.</title>
        <authorList>
            <person name="Schulz F."/>
            <person name="Roux S."/>
            <person name="Paez-Espino D."/>
            <person name="Jungbluth S."/>
            <person name="Walsh D.A."/>
            <person name="Denef V.J."/>
            <person name="McMahon K.D."/>
            <person name="Konstantinidis K.T."/>
            <person name="Eloe-Fadrosh E.A."/>
            <person name="Kyrpides N.C."/>
            <person name="Woyke T."/>
        </authorList>
    </citation>
    <scope>NUCLEOTIDE SEQUENCE</scope>
    <source>
        <strain evidence="1">GVMAG-S-1101164-72</strain>
    </source>
</reference>
<accession>A0A6C0AP94</accession>
<name>A0A6C0AP94_9ZZZZ</name>
<organism evidence="1">
    <name type="scientific">viral metagenome</name>
    <dbReference type="NCBI Taxonomy" id="1070528"/>
    <lineage>
        <taxon>unclassified sequences</taxon>
        <taxon>metagenomes</taxon>
        <taxon>organismal metagenomes</taxon>
    </lineage>
</organism>
<protein>
    <submittedName>
        <fullName evidence="1">Uncharacterized protein</fullName>
    </submittedName>
</protein>
<evidence type="ECO:0000313" key="1">
    <source>
        <dbReference type="EMBL" id="QHS81426.1"/>
    </source>
</evidence>
<sequence length="242" mass="26868">MEQLLYLLCVLIVIIMGSLMYQKLYVKEGFAAIKEGLRACPMNMKHYYDSQDNSSCCDGRLEGGVCIPREGMNRSCILGSAKNGKPSCREVLQEYYKSMEAEFCPKGLKYYEGARRKGCTGEPLSEDLSGPVAHNTGKPECRIYATEEQNRNKMDSCQNMKAIEDVDCRGTDCVKTMSVVPNSPVPLVLVQFTDLNGGRHSCYTDDSYSSYKASLKTAATGSENPLQLCSAAYAKFLDRKEV</sequence>
<proteinExistence type="predicted"/>